<gene>
    <name evidence="2" type="ORF">DFH07DRAFT_941547</name>
</gene>
<dbReference type="CDD" id="cd18186">
    <property type="entry name" value="BTB_POZ_ZBTB_KLHL-like"/>
    <property type="match status" value="1"/>
</dbReference>
<proteinExistence type="predicted"/>
<dbReference type="EMBL" id="JARJLG010000076">
    <property type="protein sequence ID" value="KAJ7751900.1"/>
    <property type="molecule type" value="Genomic_DNA"/>
</dbReference>
<feature type="domain" description="BTB" evidence="1">
    <location>
        <begin position="20"/>
        <end position="93"/>
    </location>
</feature>
<dbReference type="Proteomes" id="UP001215280">
    <property type="component" value="Unassembled WGS sequence"/>
</dbReference>
<accession>A0AAD7N901</accession>
<dbReference type="SUPFAM" id="SSF54695">
    <property type="entry name" value="POZ domain"/>
    <property type="match status" value="1"/>
</dbReference>
<organism evidence="2 3">
    <name type="scientific">Mycena maculata</name>
    <dbReference type="NCBI Taxonomy" id="230809"/>
    <lineage>
        <taxon>Eukaryota</taxon>
        <taxon>Fungi</taxon>
        <taxon>Dikarya</taxon>
        <taxon>Basidiomycota</taxon>
        <taxon>Agaricomycotina</taxon>
        <taxon>Agaricomycetes</taxon>
        <taxon>Agaricomycetidae</taxon>
        <taxon>Agaricales</taxon>
        <taxon>Marasmiineae</taxon>
        <taxon>Mycenaceae</taxon>
        <taxon>Mycena</taxon>
    </lineage>
</organism>
<evidence type="ECO:0000313" key="3">
    <source>
        <dbReference type="Proteomes" id="UP001215280"/>
    </source>
</evidence>
<reference evidence="2" key="1">
    <citation type="submission" date="2023-03" db="EMBL/GenBank/DDBJ databases">
        <title>Massive genome expansion in bonnet fungi (Mycena s.s.) driven by repeated elements and novel gene families across ecological guilds.</title>
        <authorList>
            <consortium name="Lawrence Berkeley National Laboratory"/>
            <person name="Harder C.B."/>
            <person name="Miyauchi S."/>
            <person name="Viragh M."/>
            <person name="Kuo A."/>
            <person name="Thoen E."/>
            <person name="Andreopoulos B."/>
            <person name="Lu D."/>
            <person name="Skrede I."/>
            <person name="Drula E."/>
            <person name="Henrissat B."/>
            <person name="Morin E."/>
            <person name="Kohler A."/>
            <person name="Barry K."/>
            <person name="LaButti K."/>
            <person name="Morin E."/>
            <person name="Salamov A."/>
            <person name="Lipzen A."/>
            <person name="Mereny Z."/>
            <person name="Hegedus B."/>
            <person name="Baldrian P."/>
            <person name="Stursova M."/>
            <person name="Weitz H."/>
            <person name="Taylor A."/>
            <person name="Grigoriev I.V."/>
            <person name="Nagy L.G."/>
            <person name="Martin F."/>
            <person name="Kauserud H."/>
        </authorList>
    </citation>
    <scope>NUCLEOTIDE SEQUENCE</scope>
    <source>
        <strain evidence="2">CBHHK188m</strain>
    </source>
</reference>
<dbReference type="PROSITE" id="PS50097">
    <property type="entry name" value="BTB"/>
    <property type="match status" value="1"/>
</dbReference>
<protein>
    <recommendedName>
        <fullName evidence="1">BTB domain-containing protein</fullName>
    </recommendedName>
</protein>
<keyword evidence="3" id="KW-1185">Reference proteome</keyword>
<evidence type="ECO:0000313" key="2">
    <source>
        <dbReference type="EMBL" id="KAJ7751900.1"/>
    </source>
</evidence>
<sequence>MSAKVSPSSEPQRCPDLWFADCGLIVRAGNVLFRVSREMLGARSPVFADMLSFPQPDDAERIEDCPVVDLPDTAREVEVFFKALFNHDFFKPHPAKTDYPTIEGVLRLSNKYEVDSLRKRALIHLGSCFAGERHTALMESSWSPSRVHLPSIIILCREVSALWILPTVFRTYAQLYDYRDILRGHTSFDGRRILLGQKDQLAVLTGALALRTRKTSEFWDFIWYPEEIEGCASVLGCLAARNRLRRSVEKAQRGRFPDDIVIHPDKLKTCRVCKAALQKSYQLAKKKLNQSMPEIFGLPDWKTLNAMEASALE</sequence>
<name>A0AAD7N901_9AGAR</name>
<comment type="caution">
    <text evidence="2">The sequence shown here is derived from an EMBL/GenBank/DDBJ whole genome shotgun (WGS) entry which is preliminary data.</text>
</comment>
<evidence type="ECO:0000259" key="1">
    <source>
        <dbReference type="PROSITE" id="PS50097"/>
    </source>
</evidence>
<dbReference type="Gene3D" id="3.30.710.10">
    <property type="entry name" value="Potassium Channel Kv1.1, Chain A"/>
    <property type="match status" value="1"/>
</dbReference>
<dbReference type="AlphaFoldDB" id="A0AAD7N901"/>
<dbReference type="InterPro" id="IPR011333">
    <property type="entry name" value="SKP1/BTB/POZ_sf"/>
</dbReference>
<dbReference type="InterPro" id="IPR000210">
    <property type="entry name" value="BTB/POZ_dom"/>
</dbReference>